<dbReference type="SUPFAM" id="SSF46894">
    <property type="entry name" value="C-terminal effector domain of the bipartite response regulators"/>
    <property type="match status" value="1"/>
</dbReference>
<evidence type="ECO:0000259" key="6">
    <source>
        <dbReference type="PROSITE" id="PS51755"/>
    </source>
</evidence>
<evidence type="ECO:0000256" key="4">
    <source>
        <dbReference type="ARBA" id="ARBA00023163"/>
    </source>
</evidence>
<accession>A0ABS1XVK0</accession>
<dbReference type="RefSeq" id="WP_203176175.1">
    <property type="nucleotide sequence ID" value="NZ_JAEVHM010000072.1"/>
</dbReference>
<evidence type="ECO:0000313" key="7">
    <source>
        <dbReference type="EMBL" id="MBM0233291.1"/>
    </source>
</evidence>
<dbReference type="PROSITE" id="PS51755">
    <property type="entry name" value="OMPR_PHOB"/>
    <property type="match status" value="1"/>
</dbReference>
<feature type="DNA-binding region" description="OmpR/PhoB-type" evidence="5">
    <location>
        <begin position="1"/>
        <end position="106"/>
    </location>
</feature>
<organism evidence="7 8">
    <name type="scientific">Micromonospora parastrephiae</name>
    <dbReference type="NCBI Taxonomy" id="2806101"/>
    <lineage>
        <taxon>Bacteria</taxon>
        <taxon>Bacillati</taxon>
        <taxon>Actinomycetota</taxon>
        <taxon>Actinomycetes</taxon>
        <taxon>Micromonosporales</taxon>
        <taxon>Micromonosporaceae</taxon>
        <taxon>Micromonospora</taxon>
    </lineage>
</organism>
<dbReference type="Gene3D" id="1.25.40.10">
    <property type="entry name" value="Tetratricopeptide repeat domain"/>
    <property type="match status" value="1"/>
</dbReference>
<dbReference type="Pfam" id="PF03704">
    <property type="entry name" value="BTAD"/>
    <property type="match status" value="1"/>
</dbReference>
<dbReference type="InterPro" id="IPR011990">
    <property type="entry name" value="TPR-like_helical_dom_sf"/>
</dbReference>
<dbReference type="CDD" id="cd15831">
    <property type="entry name" value="BTAD"/>
    <property type="match status" value="1"/>
</dbReference>
<dbReference type="InterPro" id="IPR001867">
    <property type="entry name" value="OmpR/PhoB-type_DNA-bd"/>
</dbReference>
<feature type="non-terminal residue" evidence="7">
    <location>
        <position position="273"/>
    </location>
</feature>
<dbReference type="InterPro" id="IPR005158">
    <property type="entry name" value="BTAD"/>
</dbReference>
<dbReference type="InterPro" id="IPR036388">
    <property type="entry name" value="WH-like_DNA-bd_sf"/>
</dbReference>
<reference evidence="7 8" key="1">
    <citation type="submission" date="2021-01" db="EMBL/GenBank/DDBJ databases">
        <title>Draft genome sequence of Micromonospora sp. strain STR1_7.</title>
        <authorList>
            <person name="Karlyshev A."/>
            <person name="Jawad R."/>
        </authorList>
    </citation>
    <scope>NUCLEOTIDE SEQUENCE [LARGE SCALE GENOMIC DNA]</scope>
    <source>
        <strain evidence="7 8">STR1-7</strain>
    </source>
</reference>
<dbReference type="Gene3D" id="1.10.10.10">
    <property type="entry name" value="Winged helix-like DNA-binding domain superfamily/Winged helix DNA-binding domain"/>
    <property type="match status" value="1"/>
</dbReference>
<feature type="domain" description="OmpR/PhoB-type" evidence="6">
    <location>
        <begin position="1"/>
        <end position="106"/>
    </location>
</feature>
<proteinExistence type="inferred from homology"/>
<dbReference type="InterPro" id="IPR016032">
    <property type="entry name" value="Sig_transdc_resp-reg_C-effctor"/>
</dbReference>
<dbReference type="InterPro" id="IPR051677">
    <property type="entry name" value="AfsR-DnrI-RedD_regulator"/>
</dbReference>
<dbReference type="EMBL" id="JAEVHM010000072">
    <property type="protein sequence ID" value="MBM0233291.1"/>
    <property type="molecule type" value="Genomic_DNA"/>
</dbReference>
<keyword evidence="8" id="KW-1185">Reference proteome</keyword>
<comment type="similarity">
    <text evidence="1">Belongs to the AfsR/DnrI/RedD regulatory family.</text>
</comment>
<dbReference type="Pfam" id="PF00486">
    <property type="entry name" value="Trans_reg_C"/>
    <property type="match status" value="1"/>
</dbReference>
<dbReference type="SUPFAM" id="SSF48452">
    <property type="entry name" value="TPR-like"/>
    <property type="match status" value="1"/>
</dbReference>
<dbReference type="PANTHER" id="PTHR35807">
    <property type="entry name" value="TRANSCRIPTIONAL REGULATOR REDD-RELATED"/>
    <property type="match status" value="1"/>
</dbReference>
<sequence>MSRQPAAPLAVSFGVLGPVTAATERGPVPLRGHRQRLVLARLLIAHGRVVPVERLVDDLWPIAPDGAVGAIRTFVADLRRALEPDRPPRQPPQILVTEAPGYVLRADPDAVDAGRFEAAVGETGRLLAAGRPAPALAALDAALGLWRGPAYADCANEAWAVAEINRLDELRMLAVERRAEALLALGRPDEAAADLPAHLASNPLREDAWRLLAVARYRAGRQGDALAALREARDVVVAELGVDPGPELRRLEADILAQAPHLTPPLAAAAPRR</sequence>
<name>A0ABS1XVK0_9ACTN</name>
<evidence type="ECO:0000256" key="5">
    <source>
        <dbReference type="PROSITE-ProRule" id="PRU01091"/>
    </source>
</evidence>
<keyword evidence="4" id="KW-0804">Transcription</keyword>
<dbReference type="SMART" id="SM01043">
    <property type="entry name" value="BTAD"/>
    <property type="match status" value="1"/>
</dbReference>
<evidence type="ECO:0000256" key="1">
    <source>
        <dbReference type="ARBA" id="ARBA00005820"/>
    </source>
</evidence>
<dbReference type="Proteomes" id="UP000601027">
    <property type="component" value="Unassembled WGS sequence"/>
</dbReference>
<dbReference type="SMART" id="SM00862">
    <property type="entry name" value="Trans_reg_C"/>
    <property type="match status" value="1"/>
</dbReference>
<gene>
    <name evidence="7" type="ORF">JNW91_16370</name>
</gene>
<evidence type="ECO:0000256" key="3">
    <source>
        <dbReference type="ARBA" id="ARBA00023125"/>
    </source>
</evidence>
<keyword evidence="2" id="KW-0805">Transcription regulation</keyword>
<protein>
    <submittedName>
        <fullName evidence="7">AfsR/SARP family transcriptional regulator</fullName>
    </submittedName>
</protein>
<dbReference type="PANTHER" id="PTHR35807:SF1">
    <property type="entry name" value="TRANSCRIPTIONAL REGULATOR REDD"/>
    <property type="match status" value="1"/>
</dbReference>
<evidence type="ECO:0000256" key="2">
    <source>
        <dbReference type="ARBA" id="ARBA00023015"/>
    </source>
</evidence>
<evidence type="ECO:0000313" key="8">
    <source>
        <dbReference type="Proteomes" id="UP000601027"/>
    </source>
</evidence>
<comment type="caution">
    <text evidence="7">The sequence shown here is derived from an EMBL/GenBank/DDBJ whole genome shotgun (WGS) entry which is preliminary data.</text>
</comment>
<keyword evidence="3 5" id="KW-0238">DNA-binding</keyword>